<keyword evidence="4" id="KW-0599">Photoprotein</keyword>
<dbReference type="Gene3D" id="2.40.155.10">
    <property type="entry name" value="Green fluorescent protein"/>
    <property type="match status" value="1"/>
</dbReference>
<dbReference type="AlphaFoldDB" id="A0AAU9W5W3"/>
<dbReference type="GO" id="GO:0008218">
    <property type="term" value="P:bioluminescence"/>
    <property type="evidence" value="ECO:0007669"/>
    <property type="project" value="UniProtKB-KW"/>
</dbReference>
<dbReference type="EMBL" id="CALNXJ010000009">
    <property type="protein sequence ID" value="CAH3104968.1"/>
    <property type="molecule type" value="Genomic_DNA"/>
</dbReference>
<organism evidence="5 6">
    <name type="scientific">Pocillopora meandrina</name>
    <dbReference type="NCBI Taxonomy" id="46732"/>
    <lineage>
        <taxon>Eukaryota</taxon>
        <taxon>Metazoa</taxon>
        <taxon>Cnidaria</taxon>
        <taxon>Anthozoa</taxon>
        <taxon>Hexacorallia</taxon>
        <taxon>Scleractinia</taxon>
        <taxon>Astrocoeniina</taxon>
        <taxon>Pocilloporidae</taxon>
        <taxon>Pocillopora</taxon>
    </lineage>
</organism>
<evidence type="ECO:0000256" key="1">
    <source>
        <dbReference type="ARBA" id="ARBA00008949"/>
    </source>
</evidence>
<protein>
    <submittedName>
        <fullName evidence="5">Uncharacterized protein</fullName>
    </submittedName>
</protein>
<keyword evidence="3" id="KW-0455">Luminescence</keyword>
<keyword evidence="6" id="KW-1185">Reference proteome</keyword>
<dbReference type="Proteomes" id="UP001159428">
    <property type="component" value="Unassembled WGS sequence"/>
</dbReference>
<reference evidence="5 6" key="1">
    <citation type="submission" date="2022-05" db="EMBL/GenBank/DDBJ databases">
        <authorList>
            <consortium name="Genoscope - CEA"/>
            <person name="William W."/>
        </authorList>
    </citation>
    <scope>NUCLEOTIDE SEQUENCE [LARGE SCALE GENOMIC DNA]</scope>
</reference>
<name>A0AAU9W5W3_9CNID</name>
<evidence type="ECO:0000313" key="5">
    <source>
        <dbReference type="EMBL" id="CAH3104968.1"/>
    </source>
</evidence>
<comment type="similarity">
    <text evidence="1">Belongs to the GFP family.</text>
</comment>
<evidence type="ECO:0000256" key="3">
    <source>
        <dbReference type="ARBA" id="ARBA00023223"/>
    </source>
</evidence>
<dbReference type="InterPro" id="IPR011584">
    <property type="entry name" value="GFP-related"/>
</dbReference>
<keyword evidence="2" id="KW-0157">Chromophore</keyword>
<dbReference type="InterPro" id="IPR009017">
    <property type="entry name" value="GFP"/>
</dbReference>
<accession>A0AAU9W5W3</accession>
<sequence length="217" mass="25256">MDITLRSKVKEKESLTKEYRNPLFRLPREDPFHFPLTYCRECSNMETDASLSILPNWNNKNCRPLLKISSLPLLELRHFLLECHLKGHLHLKMEELLQPVDTLDIKGNLFKHISVFHSVYFPTNGPIMGKRTIGWDPSFQKMTVSNNILRGDVTIFLLLKGGGYHRCQFHTSYRTEEPVTPPENHVVEHRIMRTDLDDKDGKKVQLEEIAVARVNPL</sequence>
<dbReference type="Pfam" id="PF01353">
    <property type="entry name" value="GFP"/>
    <property type="match status" value="1"/>
</dbReference>
<proteinExistence type="inferred from homology"/>
<gene>
    <name evidence="5" type="ORF">PMEA_00034969</name>
</gene>
<evidence type="ECO:0000256" key="2">
    <source>
        <dbReference type="ARBA" id="ARBA00022991"/>
    </source>
</evidence>
<dbReference type="SUPFAM" id="SSF54511">
    <property type="entry name" value="GFP-like"/>
    <property type="match status" value="1"/>
</dbReference>
<evidence type="ECO:0000256" key="4">
    <source>
        <dbReference type="ARBA" id="ARBA00023262"/>
    </source>
</evidence>
<evidence type="ECO:0000313" key="6">
    <source>
        <dbReference type="Proteomes" id="UP001159428"/>
    </source>
</evidence>
<comment type="caution">
    <text evidence="5">The sequence shown here is derived from an EMBL/GenBank/DDBJ whole genome shotgun (WGS) entry which is preliminary data.</text>
</comment>